<evidence type="ECO:0000256" key="23">
    <source>
        <dbReference type="RuleBase" id="RU362096"/>
    </source>
</evidence>
<keyword evidence="6 23" id="KW-0808">Transferase</keyword>
<keyword evidence="9 22" id="KW-0547">Nucleotide-binding</keyword>
<dbReference type="InterPro" id="IPR000719">
    <property type="entry name" value="Prot_kinase_dom"/>
</dbReference>
<dbReference type="SMART" id="SM00233">
    <property type="entry name" value="PH"/>
    <property type="match status" value="1"/>
</dbReference>
<dbReference type="PROSITE" id="PS00107">
    <property type="entry name" value="PROTEIN_KINASE_ATP"/>
    <property type="match status" value="1"/>
</dbReference>
<dbReference type="FunFam" id="1.10.510.10:FF:000052">
    <property type="entry name" value="Tyrosine-protein kinase"/>
    <property type="match status" value="1"/>
</dbReference>
<keyword evidence="16 23" id="KW-0829">Tyrosine-protein kinase</keyword>
<evidence type="ECO:0000259" key="25">
    <source>
        <dbReference type="PROSITE" id="PS50002"/>
    </source>
</evidence>
<dbReference type="SUPFAM" id="SSF55550">
    <property type="entry name" value="SH2 domain"/>
    <property type="match status" value="1"/>
</dbReference>
<dbReference type="EC" id="2.7.10.2" evidence="23"/>
<dbReference type="SMART" id="SM00219">
    <property type="entry name" value="TyrKc"/>
    <property type="match status" value="1"/>
</dbReference>
<dbReference type="CDD" id="cd11856">
    <property type="entry name" value="SH3_p47phox_like"/>
    <property type="match status" value="1"/>
</dbReference>
<evidence type="ECO:0000256" key="11">
    <source>
        <dbReference type="ARBA" id="ARBA00022777"/>
    </source>
</evidence>
<keyword evidence="8" id="KW-0479">Metal-binding</keyword>
<evidence type="ECO:0000256" key="6">
    <source>
        <dbReference type="ARBA" id="ARBA00022679"/>
    </source>
</evidence>
<dbReference type="InterPro" id="IPR011009">
    <property type="entry name" value="Kinase-like_dom_sf"/>
</dbReference>
<evidence type="ECO:0000256" key="19">
    <source>
        <dbReference type="PROSITE-ProRule" id="PRU00191"/>
    </source>
</evidence>
<gene>
    <name evidence="28" type="ORF">QYF61_027768</name>
</gene>
<protein>
    <recommendedName>
        <fullName evidence="23">Tyrosine-protein kinase</fullName>
        <ecNumber evidence="23">2.7.10.2</ecNumber>
    </recommendedName>
</protein>
<keyword evidence="29" id="KW-1185">Reference proteome</keyword>
<dbReference type="Pfam" id="PF00018">
    <property type="entry name" value="SH3_1"/>
    <property type="match status" value="1"/>
</dbReference>
<dbReference type="InterPro" id="IPR001849">
    <property type="entry name" value="PH_domain"/>
</dbReference>
<dbReference type="GO" id="GO:0008270">
    <property type="term" value="F:zinc ion binding"/>
    <property type="evidence" value="ECO:0007669"/>
    <property type="project" value="UniProtKB-KW"/>
</dbReference>
<keyword evidence="10 21" id="KW-0863">Zinc-finger</keyword>
<dbReference type="PRINTS" id="PR00401">
    <property type="entry name" value="SH2DOMAIN"/>
</dbReference>
<dbReference type="AlphaFoldDB" id="A0AAN7SAX5"/>
<evidence type="ECO:0000256" key="4">
    <source>
        <dbReference type="ARBA" id="ARBA00022490"/>
    </source>
</evidence>
<dbReference type="InterPro" id="IPR036860">
    <property type="entry name" value="SH2_dom_sf"/>
</dbReference>
<dbReference type="PROSITE" id="PS50001">
    <property type="entry name" value="SH2"/>
    <property type="match status" value="1"/>
</dbReference>
<feature type="domain" description="SH2" evidence="24">
    <location>
        <begin position="348"/>
        <end position="444"/>
    </location>
</feature>
<evidence type="ECO:0000256" key="3">
    <source>
        <dbReference type="ARBA" id="ARBA00022443"/>
    </source>
</evidence>
<dbReference type="SMART" id="SM00326">
    <property type="entry name" value="SH3"/>
    <property type="match status" value="1"/>
</dbReference>
<dbReference type="PROSITE" id="PS50002">
    <property type="entry name" value="SH3"/>
    <property type="match status" value="1"/>
</dbReference>
<sequence length="720" mass="82868">MLSVLAVQGNIMENKTILEELLLKKSQQKKKISPINYKKRLFVLTKANLSYYEYDKGKKGSKRGSIEIEKIRCVETVNLEESTPPARQYPFQIVYKGGLLYVYAANEEGRERWLAALHKEIKDNSDLLNKYHKGFFINGKFLCCNQTCKAAPGCTIWEKYVTLCCTTGSVKPLPPVPQALDIIALSYSKAQFDHVVSEAYELQLFIKSYQLQWKRRSLLQVLSPDKLVPKMAVAQCNYEPEGNSAIRLVTSNKYYVLQEEDSGWWKVRDLEGNEGFVPSTYLRKLSLNDDEPRENSSVSEQTLAEEQSIAKHDSFENIYDVWHFSCVCCALFRNQPVNNKPNISLCSWYTGNVSRAQSEQLLRQKGKEGAFMVRKSSQAGMYTVSVFSKVPENKKGTIKHYHVRKTPENKYYLAENYCFESIPNLIHYHQHNSAGMVTRLRHAVSTQVNKVPTTASLGNGIWELKREEIVVLRELGSGQFGVVHLGKWKGQYDVAIKMIKEGAMSEDEFIEEAQTMMKLNHPKLVRLYGVCSKSYPIYLVTEYMPNGCLLSYLRSHGKELQPLQLLEICYDVCDAMAFLESCQFIHRDLAARNCLVDSTLTVKVSDFGMTRYVLDDLYVSSLGTKFPVKWSAPEVFHYTKFSSKSDVWAFGILMWEVFTLGKQPYELYDNMQVIEKVSQGYRLYRPQLVSDIIYQIMYNCWHEVCISAHTNWRKQSNRSH</sequence>
<feature type="domain" description="PH" evidence="26">
    <location>
        <begin position="15"/>
        <end position="122"/>
    </location>
</feature>
<comment type="catalytic activity">
    <reaction evidence="17 23">
        <text>L-tyrosyl-[protein] + ATP = O-phospho-L-tyrosyl-[protein] + ADP + H(+)</text>
        <dbReference type="Rhea" id="RHEA:10596"/>
        <dbReference type="Rhea" id="RHEA-COMP:10136"/>
        <dbReference type="Rhea" id="RHEA-COMP:20101"/>
        <dbReference type="ChEBI" id="CHEBI:15378"/>
        <dbReference type="ChEBI" id="CHEBI:30616"/>
        <dbReference type="ChEBI" id="CHEBI:46858"/>
        <dbReference type="ChEBI" id="CHEBI:61978"/>
        <dbReference type="ChEBI" id="CHEBI:456216"/>
        <dbReference type="EC" id="2.7.10.2"/>
    </reaction>
</comment>
<dbReference type="InterPro" id="IPR020635">
    <property type="entry name" value="Tyr_kinase_cat_dom"/>
</dbReference>
<dbReference type="InterPro" id="IPR000980">
    <property type="entry name" value="SH2"/>
</dbReference>
<dbReference type="InterPro" id="IPR011993">
    <property type="entry name" value="PH-like_dom_sf"/>
</dbReference>
<evidence type="ECO:0000256" key="17">
    <source>
        <dbReference type="ARBA" id="ARBA00051245"/>
    </source>
</evidence>
<evidence type="ECO:0000256" key="10">
    <source>
        <dbReference type="ARBA" id="ARBA00022771"/>
    </source>
</evidence>
<dbReference type="GO" id="GO:0005524">
    <property type="term" value="F:ATP binding"/>
    <property type="evidence" value="ECO:0007669"/>
    <property type="project" value="UniProtKB-UniRule"/>
</dbReference>
<feature type="binding site" evidence="22">
    <location>
        <position position="497"/>
    </location>
    <ligand>
        <name>ATP</name>
        <dbReference type="ChEBI" id="CHEBI:30616"/>
    </ligand>
</feature>
<evidence type="ECO:0000256" key="22">
    <source>
        <dbReference type="PROSITE-ProRule" id="PRU10141"/>
    </source>
</evidence>
<evidence type="ECO:0000256" key="5">
    <source>
        <dbReference type="ARBA" id="ARBA00022553"/>
    </source>
</evidence>
<dbReference type="SMART" id="SM00107">
    <property type="entry name" value="BTK"/>
    <property type="match status" value="1"/>
</dbReference>
<dbReference type="EMBL" id="JAUNZN010000001">
    <property type="protein sequence ID" value="KAK4833102.1"/>
    <property type="molecule type" value="Genomic_DNA"/>
</dbReference>
<feature type="domain" description="Protein kinase" evidence="27">
    <location>
        <begin position="469"/>
        <end position="720"/>
    </location>
</feature>
<evidence type="ECO:0000256" key="18">
    <source>
        <dbReference type="ARBA" id="ARBA00064022"/>
    </source>
</evidence>
<comment type="caution">
    <text evidence="28">The sequence shown here is derived from an EMBL/GenBank/DDBJ whole genome shotgun (WGS) entry which is preliminary data.</text>
</comment>
<evidence type="ECO:0000256" key="7">
    <source>
        <dbReference type="ARBA" id="ARBA00022703"/>
    </source>
</evidence>
<dbReference type="GO" id="GO:0005829">
    <property type="term" value="C:cytosol"/>
    <property type="evidence" value="ECO:0007669"/>
    <property type="project" value="UniProtKB-ARBA"/>
</dbReference>
<dbReference type="PANTHER" id="PTHR24418">
    <property type="entry name" value="TYROSINE-PROTEIN KINASE"/>
    <property type="match status" value="1"/>
</dbReference>
<comment type="cofactor">
    <cofactor evidence="1">
        <name>Zn(2+)</name>
        <dbReference type="ChEBI" id="CHEBI:29105"/>
    </cofactor>
</comment>
<name>A0AAN7SAX5_MYCAM</name>
<evidence type="ECO:0000256" key="1">
    <source>
        <dbReference type="ARBA" id="ARBA00001947"/>
    </source>
</evidence>
<dbReference type="Pfam" id="PF07714">
    <property type="entry name" value="PK_Tyr_Ser-Thr"/>
    <property type="match status" value="1"/>
</dbReference>
<dbReference type="GO" id="GO:0035556">
    <property type="term" value="P:intracellular signal transduction"/>
    <property type="evidence" value="ECO:0007669"/>
    <property type="project" value="InterPro"/>
</dbReference>
<evidence type="ECO:0000256" key="20">
    <source>
        <dbReference type="PROSITE-ProRule" id="PRU00192"/>
    </source>
</evidence>
<evidence type="ECO:0000256" key="2">
    <source>
        <dbReference type="ARBA" id="ARBA00004496"/>
    </source>
</evidence>
<dbReference type="PROSITE" id="PS50003">
    <property type="entry name" value="PH_DOMAIN"/>
    <property type="match status" value="1"/>
</dbReference>
<dbReference type="PRINTS" id="PR00402">
    <property type="entry name" value="TECBTKDOMAIN"/>
</dbReference>
<proteinExistence type="inferred from homology"/>
<comment type="subcellular location">
    <subcellularLocation>
        <location evidence="2">Cytoplasm</location>
    </subcellularLocation>
</comment>
<evidence type="ECO:0000256" key="15">
    <source>
        <dbReference type="ARBA" id="ARBA00022999"/>
    </source>
</evidence>
<accession>A0AAN7SAX5</accession>
<dbReference type="InterPro" id="IPR001562">
    <property type="entry name" value="Znf_Btk_motif"/>
</dbReference>
<dbReference type="FunFam" id="3.30.200.20:FF:000053">
    <property type="entry name" value="Tyrosine-protein kinase"/>
    <property type="match status" value="1"/>
</dbReference>
<keyword evidence="5" id="KW-0597">Phosphoprotein</keyword>
<dbReference type="PROSITE" id="PS51113">
    <property type="entry name" value="ZF_BTK"/>
    <property type="match status" value="1"/>
</dbReference>
<evidence type="ECO:0000313" key="29">
    <source>
        <dbReference type="Proteomes" id="UP001333110"/>
    </source>
</evidence>
<dbReference type="InterPro" id="IPR036028">
    <property type="entry name" value="SH3-like_dom_sf"/>
</dbReference>
<keyword evidence="15 19" id="KW-0727">SH2 domain</keyword>
<dbReference type="FunFam" id="2.30.29.30:FF:000238">
    <property type="entry name" value="Tyrosine-protein kinase"/>
    <property type="match status" value="1"/>
</dbReference>
<dbReference type="GO" id="GO:0007155">
    <property type="term" value="P:cell adhesion"/>
    <property type="evidence" value="ECO:0007669"/>
    <property type="project" value="UniProtKB-KW"/>
</dbReference>
<dbReference type="InterPro" id="IPR001452">
    <property type="entry name" value="SH3_domain"/>
</dbReference>
<keyword evidence="13 22" id="KW-0067">ATP-binding</keyword>
<dbReference type="GO" id="GO:0004715">
    <property type="term" value="F:non-membrane spanning protein tyrosine kinase activity"/>
    <property type="evidence" value="ECO:0007669"/>
    <property type="project" value="UniProtKB-EC"/>
</dbReference>
<keyword evidence="11 23" id="KW-0418">Kinase</keyword>
<evidence type="ECO:0000256" key="13">
    <source>
        <dbReference type="ARBA" id="ARBA00022840"/>
    </source>
</evidence>
<keyword evidence="3 20" id="KW-0728">SH3 domain</keyword>
<keyword evidence="4" id="KW-0963">Cytoplasm</keyword>
<dbReference type="CDD" id="cd01238">
    <property type="entry name" value="PH_Btk"/>
    <property type="match status" value="1"/>
</dbReference>
<keyword evidence="14" id="KW-0130">Cell adhesion</keyword>
<evidence type="ECO:0000259" key="26">
    <source>
        <dbReference type="PROSITE" id="PS50003"/>
    </source>
</evidence>
<keyword evidence="12" id="KW-0862">Zinc</keyword>
<dbReference type="Gene3D" id="2.30.29.30">
    <property type="entry name" value="Pleckstrin-homology domain (PH domain)/Phosphotyrosine-binding domain (PTB)"/>
    <property type="match status" value="1"/>
</dbReference>
<dbReference type="InterPro" id="IPR050198">
    <property type="entry name" value="Non-receptor_tyrosine_kinases"/>
</dbReference>
<feature type="domain" description="SH3" evidence="25">
    <location>
        <begin position="227"/>
        <end position="287"/>
    </location>
</feature>
<keyword evidence="7" id="KW-0053">Apoptosis</keyword>
<evidence type="ECO:0000256" key="21">
    <source>
        <dbReference type="PROSITE-ProRule" id="PRU00432"/>
    </source>
</evidence>
<comment type="similarity">
    <text evidence="23">Belongs to the protein kinase superfamily. Tyr protein kinase family.</text>
</comment>
<evidence type="ECO:0000256" key="14">
    <source>
        <dbReference type="ARBA" id="ARBA00022889"/>
    </source>
</evidence>
<evidence type="ECO:0000313" key="28">
    <source>
        <dbReference type="EMBL" id="KAK4833102.1"/>
    </source>
</evidence>
<dbReference type="GO" id="GO:0006915">
    <property type="term" value="P:apoptotic process"/>
    <property type="evidence" value="ECO:0007669"/>
    <property type="project" value="UniProtKB-KW"/>
</dbReference>
<evidence type="ECO:0000256" key="12">
    <source>
        <dbReference type="ARBA" id="ARBA00022833"/>
    </source>
</evidence>
<dbReference type="Proteomes" id="UP001333110">
    <property type="component" value="Unassembled WGS sequence"/>
</dbReference>
<dbReference type="Gene3D" id="2.30.30.40">
    <property type="entry name" value="SH3 Domains"/>
    <property type="match status" value="1"/>
</dbReference>
<evidence type="ECO:0000256" key="8">
    <source>
        <dbReference type="ARBA" id="ARBA00022723"/>
    </source>
</evidence>
<dbReference type="SUPFAM" id="SSF50044">
    <property type="entry name" value="SH3-domain"/>
    <property type="match status" value="1"/>
</dbReference>
<dbReference type="Gene3D" id="3.30.505.10">
    <property type="entry name" value="SH2 domain"/>
    <property type="match status" value="1"/>
</dbReference>
<evidence type="ECO:0000256" key="16">
    <source>
        <dbReference type="ARBA" id="ARBA00023137"/>
    </source>
</evidence>
<dbReference type="SUPFAM" id="SSF50729">
    <property type="entry name" value="PH domain-like"/>
    <property type="match status" value="1"/>
</dbReference>
<organism evidence="28 29">
    <name type="scientific">Mycteria americana</name>
    <name type="common">Wood stork</name>
    <dbReference type="NCBI Taxonomy" id="33587"/>
    <lineage>
        <taxon>Eukaryota</taxon>
        <taxon>Metazoa</taxon>
        <taxon>Chordata</taxon>
        <taxon>Craniata</taxon>
        <taxon>Vertebrata</taxon>
        <taxon>Euteleostomi</taxon>
        <taxon>Archelosauria</taxon>
        <taxon>Archosauria</taxon>
        <taxon>Dinosauria</taxon>
        <taxon>Saurischia</taxon>
        <taxon>Theropoda</taxon>
        <taxon>Coelurosauria</taxon>
        <taxon>Aves</taxon>
        <taxon>Neognathae</taxon>
        <taxon>Neoaves</taxon>
        <taxon>Aequornithes</taxon>
        <taxon>Ciconiiformes</taxon>
        <taxon>Ciconiidae</taxon>
        <taxon>Mycteria</taxon>
    </lineage>
</organism>
<dbReference type="SMART" id="SM00252">
    <property type="entry name" value="SH2"/>
    <property type="match status" value="1"/>
</dbReference>
<dbReference type="PROSITE" id="PS50011">
    <property type="entry name" value="PROTEIN_KINASE_DOM"/>
    <property type="match status" value="1"/>
</dbReference>
<dbReference type="InterPro" id="IPR001245">
    <property type="entry name" value="Ser-Thr/Tyr_kinase_cat_dom"/>
</dbReference>
<dbReference type="SUPFAM" id="SSF56112">
    <property type="entry name" value="Protein kinase-like (PK-like)"/>
    <property type="match status" value="1"/>
</dbReference>
<dbReference type="InterPro" id="IPR008266">
    <property type="entry name" value="Tyr_kinase_AS"/>
</dbReference>
<evidence type="ECO:0000259" key="24">
    <source>
        <dbReference type="PROSITE" id="PS50001"/>
    </source>
</evidence>
<dbReference type="InterPro" id="IPR017441">
    <property type="entry name" value="Protein_kinase_ATP_BS"/>
</dbReference>
<reference evidence="28 29" key="1">
    <citation type="journal article" date="2023" name="J. Hered.">
        <title>Chromosome-level genome of the wood stork (Mycteria americana) provides insight into avian chromosome evolution.</title>
        <authorList>
            <person name="Flamio R. Jr."/>
            <person name="Ramstad K.M."/>
        </authorList>
    </citation>
    <scope>NUCLEOTIDE SEQUENCE [LARGE SCALE GENOMIC DNA]</scope>
    <source>
        <strain evidence="28">JAX WOST 10</strain>
    </source>
</reference>
<dbReference type="Gene3D" id="1.10.510.10">
    <property type="entry name" value="Transferase(Phosphotransferase) domain 1"/>
    <property type="match status" value="1"/>
</dbReference>
<evidence type="ECO:0000259" key="27">
    <source>
        <dbReference type="PROSITE" id="PS50011"/>
    </source>
</evidence>
<comment type="subunit">
    <text evidence="18">Interacts with BCAR1, CAV1, MYD88, PTK2/FAK1, RUFY1, RUFY2, STAT3, TIRAP and TNFRSF1B.</text>
</comment>
<dbReference type="FunFam" id="3.30.505.10:FF:000060">
    <property type="entry name" value="Tyrosine-protein kinase"/>
    <property type="match status" value="1"/>
</dbReference>
<dbReference type="PRINTS" id="PR00109">
    <property type="entry name" value="TYRKINASE"/>
</dbReference>
<dbReference type="Pfam" id="PF00169">
    <property type="entry name" value="PH"/>
    <property type="match status" value="1"/>
</dbReference>
<dbReference type="Pfam" id="PF00779">
    <property type="entry name" value="BTK"/>
    <property type="match status" value="1"/>
</dbReference>
<dbReference type="PROSITE" id="PS00109">
    <property type="entry name" value="PROTEIN_KINASE_TYR"/>
    <property type="match status" value="1"/>
</dbReference>
<dbReference type="Pfam" id="PF00017">
    <property type="entry name" value="SH2"/>
    <property type="match status" value="1"/>
</dbReference>
<evidence type="ECO:0000256" key="9">
    <source>
        <dbReference type="ARBA" id="ARBA00022741"/>
    </source>
</evidence>